<dbReference type="GO" id="GO:0009303">
    <property type="term" value="P:rRNA transcription"/>
    <property type="evidence" value="ECO:0007669"/>
    <property type="project" value="TreeGrafter"/>
</dbReference>
<dbReference type="InterPro" id="IPR042215">
    <property type="entry name" value="CarD-like_C"/>
</dbReference>
<evidence type="ECO:0000259" key="1">
    <source>
        <dbReference type="SMART" id="SM01058"/>
    </source>
</evidence>
<accession>A0A1F5YC40</accession>
<feature type="domain" description="CarD-like/TRCF RNAP-interacting" evidence="1">
    <location>
        <begin position="4"/>
        <end position="114"/>
    </location>
</feature>
<evidence type="ECO:0000313" key="2">
    <source>
        <dbReference type="EMBL" id="OGF97622.1"/>
    </source>
</evidence>
<dbReference type="Proteomes" id="UP000179034">
    <property type="component" value="Unassembled WGS sequence"/>
</dbReference>
<dbReference type="Gene3D" id="1.20.58.1290">
    <property type="entry name" value="CarD-like, C-terminal domain"/>
    <property type="match status" value="1"/>
</dbReference>
<organism evidence="2 3">
    <name type="scientific">Candidatus Glassbacteria bacterium RBG_16_58_8</name>
    <dbReference type="NCBI Taxonomy" id="1817866"/>
    <lineage>
        <taxon>Bacteria</taxon>
        <taxon>Candidatus Glassiibacteriota</taxon>
    </lineage>
</organism>
<dbReference type="InterPro" id="IPR003711">
    <property type="entry name" value="CarD-like/TRCF_RID"/>
</dbReference>
<sequence>MTGQFEVNDKVVHPHYGAGFIRRQGFKEVEGKQIKCIEIDTLFNSTKVFVPLDSIVISGLRKPISKNGVKLIMHLLQSPRRSLPKRHRTRIQHLEEKLKTGRSEDCAKIMRDLYEKYSEGSLSMTERRIFEKVRNLLSSEIAIAKDISLDKGREKVNKELAKKKRKGSSRK</sequence>
<dbReference type="AlphaFoldDB" id="A0A1F5YC40"/>
<evidence type="ECO:0000313" key="3">
    <source>
        <dbReference type="Proteomes" id="UP000179034"/>
    </source>
</evidence>
<name>A0A1F5YC40_9BACT</name>
<dbReference type="InterPro" id="IPR036101">
    <property type="entry name" value="CarD-like/TRCF_RID_sf"/>
</dbReference>
<protein>
    <recommendedName>
        <fullName evidence="1">CarD-like/TRCF RNAP-interacting domain-containing protein</fullName>
    </recommendedName>
</protein>
<dbReference type="Pfam" id="PF21095">
    <property type="entry name" value="CarD_C"/>
    <property type="match status" value="1"/>
</dbReference>
<dbReference type="EMBL" id="MFIW01000073">
    <property type="protein sequence ID" value="OGF97622.1"/>
    <property type="molecule type" value="Genomic_DNA"/>
</dbReference>
<dbReference type="SUPFAM" id="SSF141259">
    <property type="entry name" value="CarD-like"/>
    <property type="match status" value="1"/>
</dbReference>
<dbReference type="Gene3D" id="2.40.10.170">
    <property type="match status" value="1"/>
</dbReference>
<reference evidence="2 3" key="1">
    <citation type="journal article" date="2016" name="Nat. Commun.">
        <title>Thousands of microbial genomes shed light on interconnected biogeochemical processes in an aquifer system.</title>
        <authorList>
            <person name="Anantharaman K."/>
            <person name="Brown C.T."/>
            <person name="Hug L.A."/>
            <person name="Sharon I."/>
            <person name="Castelle C.J."/>
            <person name="Probst A.J."/>
            <person name="Thomas B.C."/>
            <person name="Singh A."/>
            <person name="Wilkins M.J."/>
            <person name="Karaoz U."/>
            <person name="Brodie E.L."/>
            <person name="Williams K.H."/>
            <person name="Hubbard S.S."/>
            <person name="Banfield J.F."/>
        </authorList>
    </citation>
    <scope>NUCLEOTIDE SEQUENCE [LARGE SCALE GENOMIC DNA]</scope>
</reference>
<dbReference type="InterPro" id="IPR048792">
    <property type="entry name" value="CarD_C"/>
</dbReference>
<gene>
    <name evidence="2" type="ORF">A2Z06_03435</name>
</gene>
<comment type="caution">
    <text evidence="2">The sequence shown here is derived from an EMBL/GenBank/DDBJ whole genome shotgun (WGS) entry which is preliminary data.</text>
</comment>
<dbReference type="SMART" id="SM01058">
    <property type="entry name" value="CarD_TRCF"/>
    <property type="match status" value="1"/>
</dbReference>
<dbReference type="PANTHER" id="PTHR38447">
    <property type="entry name" value="TRANSCRIPTION FACTOR YDEB-RELATED"/>
    <property type="match status" value="1"/>
</dbReference>
<dbReference type="PANTHER" id="PTHR38447:SF1">
    <property type="entry name" value="RNA POLYMERASE-BINDING TRANSCRIPTION FACTOR CARD"/>
    <property type="match status" value="1"/>
</dbReference>
<proteinExistence type="predicted"/>
<dbReference type="InterPro" id="IPR052531">
    <property type="entry name" value="CarD-like_regulator"/>
</dbReference>
<dbReference type="Pfam" id="PF02559">
    <property type="entry name" value="CarD_TRCF_RID"/>
    <property type="match status" value="1"/>
</dbReference>